<dbReference type="RefSeq" id="WP_377578684.1">
    <property type="nucleotide sequence ID" value="NZ_JBHTKA010000003.1"/>
</dbReference>
<keyword evidence="2" id="KW-1185">Reference proteome</keyword>
<sequence>MTTKDFKGIFHRFLRSKGFAKKSTAYHLLYPEVDIILGLQKSSYSDAYYINVGYIFTTLSSNTDKCKYWDGHIRTRFYFTQNERETDLFTPDLLEENFLVETLESNFTAYIESVKSVEASKILLKKYPDMLLQTTIVAKNFLGFK</sequence>
<evidence type="ECO:0000313" key="1">
    <source>
        <dbReference type="EMBL" id="MFD0999730.1"/>
    </source>
</evidence>
<dbReference type="Proteomes" id="UP001597112">
    <property type="component" value="Unassembled WGS sequence"/>
</dbReference>
<evidence type="ECO:0000313" key="2">
    <source>
        <dbReference type="Proteomes" id="UP001597112"/>
    </source>
</evidence>
<organism evidence="1 2">
    <name type="scientific">Ohtaekwangia kribbensis</name>
    <dbReference type="NCBI Taxonomy" id="688913"/>
    <lineage>
        <taxon>Bacteria</taxon>
        <taxon>Pseudomonadati</taxon>
        <taxon>Bacteroidota</taxon>
        <taxon>Cytophagia</taxon>
        <taxon>Cytophagales</taxon>
        <taxon>Fulvivirgaceae</taxon>
        <taxon>Ohtaekwangia</taxon>
    </lineage>
</organism>
<proteinExistence type="predicted"/>
<name>A0ABW3K0F9_9BACT</name>
<protein>
    <submittedName>
        <fullName evidence="1">DUF4304 domain-containing protein</fullName>
    </submittedName>
</protein>
<reference evidence="2" key="1">
    <citation type="journal article" date="2019" name="Int. J. Syst. Evol. Microbiol.">
        <title>The Global Catalogue of Microorganisms (GCM) 10K type strain sequencing project: providing services to taxonomists for standard genome sequencing and annotation.</title>
        <authorList>
            <consortium name="The Broad Institute Genomics Platform"/>
            <consortium name="The Broad Institute Genome Sequencing Center for Infectious Disease"/>
            <person name="Wu L."/>
            <person name="Ma J."/>
        </authorList>
    </citation>
    <scope>NUCLEOTIDE SEQUENCE [LARGE SCALE GENOMIC DNA]</scope>
    <source>
        <strain evidence="2">CCUG 58938</strain>
    </source>
</reference>
<dbReference type="EMBL" id="JBHTKA010000003">
    <property type="protein sequence ID" value="MFD0999730.1"/>
    <property type="molecule type" value="Genomic_DNA"/>
</dbReference>
<dbReference type="Pfam" id="PF14137">
    <property type="entry name" value="DUF4304"/>
    <property type="match status" value="1"/>
</dbReference>
<gene>
    <name evidence="1" type="ORF">ACFQ21_10445</name>
</gene>
<dbReference type="InterPro" id="IPR025412">
    <property type="entry name" value="DUF4304"/>
</dbReference>
<accession>A0ABW3K0F9</accession>
<comment type="caution">
    <text evidence="1">The sequence shown here is derived from an EMBL/GenBank/DDBJ whole genome shotgun (WGS) entry which is preliminary data.</text>
</comment>